<dbReference type="Proteomes" id="UP000006502">
    <property type="component" value="Chromosome"/>
</dbReference>
<dbReference type="HOGENOM" id="CLU_2479992_0_0_14"/>
<feature type="compositionally biased region" description="Pro residues" evidence="1">
    <location>
        <begin position="57"/>
        <end position="66"/>
    </location>
</feature>
<organism evidence="3 4">
    <name type="scientific">Mycoplasma haematolamae (strain Purdue)</name>
    <dbReference type="NCBI Taxonomy" id="1212765"/>
    <lineage>
        <taxon>Bacteria</taxon>
        <taxon>Bacillati</taxon>
        <taxon>Mycoplasmatota</taxon>
        <taxon>Mollicutes</taxon>
        <taxon>Mycoplasmataceae</taxon>
        <taxon>Mycoplasma</taxon>
    </lineage>
</organism>
<gene>
    <name evidence="3" type="ordered locus">MHLP_04085</name>
</gene>
<feature type="transmembrane region" description="Helical" evidence="2">
    <location>
        <begin position="12"/>
        <end position="30"/>
    </location>
</feature>
<keyword evidence="2" id="KW-0472">Membrane</keyword>
<dbReference type="KEGG" id="mhl:MHLP_04085"/>
<feature type="region of interest" description="Disordered" evidence="1">
    <location>
        <begin position="49"/>
        <end position="87"/>
    </location>
</feature>
<reference evidence="4" key="2">
    <citation type="submission" date="2012-07" db="EMBL/GenBank/DDBJ databases">
        <title>Complete genome sequence of 'Candidatus Mycoplasma haemolamae'.</title>
        <authorList>
            <person name="Guimaraes A.M.S."/>
            <person name="Toth B."/>
            <person name="Santos A.P."/>
            <person name="Nascimento N.C."/>
            <person name="Sojka J.E."/>
            <person name="Messick J.B."/>
        </authorList>
    </citation>
    <scope>NUCLEOTIDE SEQUENCE [LARGE SCALE GENOMIC DNA]</scope>
    <source>
        <strain evidence="4">Purdue</strain>
    </source>
</reference>
<evidence type="ECO:0000256" key="1">
    <source>
        <dbReference type="SAM" id="MobiDB-lite"/>
    </source>
</evidence>
<reference evidence="3 4" key="1">
    <citation type="journal article" date="2012" name="J. Bacteriol.">
        <title>Genome Sequence of "Candidatus Mycoplasma haemolamae" Strain Purdue, a Red Blood Cell Pathogen of Alpacas (Vicugna pacos) and Llamas (Lama glama).</title>
        <authorList>
            <person name="Guimaraes A.M."/>
            <person name="Toth B."/>
            <person name="Santos A.P."/>
            <person name="do Nascimento N.C."/>
            <person name="Kritchevsky J.E."/>
            <person name="Messick J.B."/>
        </authorList>
    </citation>
    <scope>NUCLEOTIDE SEQUENCE [LARGE SCALE GENOMIC DNA]</scope>
    <source>
        <strain evidence="3 4">Purdue</strain>
    </source>
</reference>
<sequence length="87" mass="9391">MLVRAKLVQSTLAVLGIGGLGGIILLTPSLNEFLSYKNKKEERVQFRTVAASDSPGFPVPPPPPPTDIEKEEKSTDSEVTDKKALEV</sequence>
<evidence type="ECO:0000313" key="4">
    <source>
        <dbReference type="Proteomes" id="UP000006502"/>
    </source>
</evidence>
<protein>
    <submittedName>
        <fullName evidence="3">Uncharacterized protein</fullName>
    </submittedName>
</protein>
<proteinExistence type="predicted"/>
<keyword evidence="2" id="KW-0812">Transmembrane</keyword>
<evidence type="ECO:0000313" key="3">
    <source>
        <dbReference type="EMBL" id="AFO52397.1"/>
    </source>
</evidence>
<evidence type="ECO:0000256" key="2">
    <source>
        <dbReference type="SAM" id="Phobius"/>
    </source>
</evidence>
<dbReference type="EMBL" id="CP003731">
    <property type="protein sequence ID" value="AFO52397.1"/>
    <property type="molecule type" value="Genomic_DNA"/>
</dbReference>
<dbReference type="STRING" id="1212765.MHLP_04085"/>
<accession>I7C756</accession>
<keyword evidence="2" id="KW-1133">Transmembrane helix</keyword>
<dbReference type="PATRIC" id="fig|1212765.3.peg.926"/>
<feature type="compositionally biased region" description="Basic and acidic residues" evidence="1">
    <location>
        <begin position="67"/>
        <end position="87"/>
    </location>
</feature>
<keyword evidence="4" id="KW-1185">Reference proteome</keyword>
<dbReference type="AlphaFoldDB" id="I7C756"/>
<name>I7C756_MYCHA</name>